<proteinExistence type="predicted"/>
<dbReference type="InterPro" id="IPR013321">
    <property type="entry name" value="Arc_rbn_hlx_hlx"/>
</dbReference>
<protein>
    <submittedName>
        <fullName evidence="1">Replication protein RepA</fullName>
    </submittedName>
</protein>
<name>A0A9X1ZQ27_9GAMM</name>
<comment type="caution">
    <text evidence="1">The sequence shown here is derived from an EMBL/GenBank/DDBJ whole genome shotgun (WGS) entry which is preliminary data.</text>
</comment>
<sequence length="113" mass="13023">MSLSDLKRKKPKHKNNVVSVDDFIEDANNYAFGKKSVLDDSPKNQQSTQDFIRGLDKKTTKIYKHATFTLTQKSILQLDELSKNSGIAKSKLLRIFIDDFYQLSKTAQQKRLK</sequence>
<dbReference type="EMBL" id="JAKIKP010000014">
    <property type="protein sequence ID" value="MCL1144015.1"/>
    <property type="molecule type" value="Genomic_DNA"/>
</dbReference>
<dbReference type="Proteomes" id="UP001139333">
    <property type="component" value="Unassembled WGS sequence"/>
</dbReference>
<evidence type="ECO:0000313" key="2">
    <source>
        <dbReference type="Proteomes" id="UP001139333"/>
    </source>
</evidence>
<dbReference type="GO" id="GO:0006355">
    <property type="term" value="P:regulation of DNA-templated transcription"/>
    <property type="evidence" value="ECO:0007669"/>
    <property type="project" value="InterPro"/>
</dbReference>
<keyword evidence="2" id="KW-1185">Reference proteome</keyword>
<gene>
    <name evidence="1" type="ORF">L2672_15145</name>
</gene>
<organism evidence="1 2">
    <name type="scientific">Shewanella gaetbuli</name>
    <dbReference type="NCBI Taxonomy" id="220752"/>
    <lineage>
        <taxon>Bacteria</taxon>
        <taxon>Pseudomonadati</taxon>
        <taxon>Pseudomonadota</taxon>
        <taxon>Gammaproteobacteria</taxon>
        <taxon>Alteromonadales</taxon>
        <taxon>Shewanellaceae</taxon>
        <taxon>Shewanella</taxon>
    </lineage>
</organism>
<dbReference type="AlphaFoldDB" id="A0A9X1ZQ27"/>
<accession>A0A9X1ZQ27</accession>
<dbReference type="Gene3D" id="1.10.1220.10">
    <property type="entry name" value="Met repressor-like"/>
    <property type="match status" value="1"/>
</dbReference>
<evidence type="ECO:0000313" key="1">
    <source>
        <dbReference type="EMBL" id="MCL1144015.1"/>
    </source>
</evidence>
<reference evidence="1" key="1">
    <citation type="submission" date="2022-01" db="EMBL/GenBank/DDBJ databases">
        <title>Whole genome-based taxonomy of the Shewanellaceae.</title>
        <authorList>
            <person name="Martin-Rodriguez A.J."/>
        </authorList>
    </citation>
    <scope>NUCLEOTIDE SEQUENCE</scope>
    <source>
        <strain evidence="1">DSM 16422</strain>
    </source>
</reference>
<dbReference type="RefSeq" id="WP_248996684.1">
    <property type="nucleotide sequence ID" value="NZ_JAKIKP010000014.1"/>
</dbReference>